<evidence type="ECO:0000256" key="1">
    <source>
        <dbReference type="ARBA" id="ARBA00022737"/>
    </source>
</evidence>
<dbReference type="SMART" id="SM00028">
    <property type="entry name" value="TPR"/>
    <property type="match status" value="3"/>
</dbReference>
<feature type="repeat" description="TPR" evidence="3">
    <location>
        <begin position="34"/>
        <end position="67"/>
    </location>
</feature>
<dbReference type="InterPro" id="IPR011990">
    <property type="entry name" value="TPR-like_helical_dom_sf"/>
</dbReference>
<dbReference type="SUPFAM" id="SSF48452">
    <property type="entry name" value="TPR-like"/>
    <property type="match status" value="2"/>
</dbReference>
<dbReference type="InterPro" id="IPR013105">
    <property type="entry name" value="TPR_2"/>
</dbReference>
<accession>A0AAE8T0I7</accession>
<dbReference type="PANTHER" id="PTHR45588">
    <property type="entry name" value="TPR DOMAIN-CONTAINING PROTEIN"/>
    <property type="match status" value="1"/>
</dbReference>
<reference evidence="4" key="1">
    <citation type="submission" date="2018-03" db="EMBL/GenBank/DDBJ databases">
        <authorList>
            <person name="Guldener U."/>
        </authorList>
    </citation>
    <scope>NUCLEOTIDE SEQUENCE</scope>
</reference>
<dbReference type="InterPro" id="IPR019734">
    <property type="entry name" value="TPR_rpt"/>
</dbReference>
<comment type="caution">
    <text evidence="4">The sequence shown here is derived from an EMBL/GenBank/DDBJ whole genome shotgun (WGS) entry which is preliminary data.</text>
</comment>
<keyword evidence="1" id="KW-0677">Repeat</keyword>
<name>A0AAE8T0I7_9PEZI</name>
<evidence type="ECO:0000313" key="5">
    <source>
        <dbReference type="Proteomes" id="UP001187682"/>
    </source>
</evidence>
<gene>
    <name evidence="4" type="ORF">DNG_10121</name>
</gene>
<keyword evidence="2 3" id="KW-0802">TPR repeat</keyword>
<keyword evidence="5" id="KW-1185">Reference proteome</keyword>
<dbReference type="PROSITE" id="PS50005">
    <property type="entry name" value="TPR"/>
    <property type="match status" value="1"/>
</dbReference>
<evidence type="ECO:0000256" key="3">
    <source>
        <dbReference type="PROSITE-ProRule" id="PRU00339"/>
    </source>
</evidence>
<dbReference type="EMBL" id="ONZQ02000020">
    <property type="protein sequence ID" value="SPO07427.1"/>
    <property type="molecule type" value="Genomic_DNA"/>
</dbReference>
<sequence>MTVTLSGADKVPASKDYYHLGDHEWPITTQSADAQIWFNRGVIWAYAFNHDEAAACFEQVVAHDPECAMGYWGAAYSYGPNYNKQWGAFHPTDLVASVKKCYDLSQLAKKHTDGATPLEQAFVDAIQHRYPAREVPESFDASIEAYAKAMREVYRRFGRDHLDVTALAADAMMNTSPWKLFDTHTREPILTTHVHEVKDILERGLKLPGANRHPGLLHLYIHLMEMSKTPEVTIHVADHLRNLVPDGGHLQHMPSHIDVLLGDYRLAIEANIKATAADDKYFARESPTIFYSFYRLHNLHSLIYAGMLAGREVVVLETVDRMEKAIPEELLRVESPPMADLTETFMAVRVHALIRFGRWDDLKALEVPKDAKLYCVTTAARHYGKAIAYAATGEIERAEEERELFRAAAARVPESRLDYPNPSRNTLKVAAAMLDGELEYRRGNFERAFSHLRTAVERDDALMYGEPWSWMIPTRHAYAALLLERGRVEEAAGLYAEDLGFVEGRVRAQQHPGNVWALCGYHECLVRLGRAGEAAIIGKQLLSARAGADVEIRSSCYCRLGGVEEEEGVAGCCGSERDTEGGDGLQPALKDV</sequence>
<dbReference type="Pfam" id="PF07719">
    <property type="entry name" value="TPR_2"/>
    <property type="match status" value="1"/>
</dbReference>
<proteinExistence type="predicted"/>
<dbReference type="Proteomes" id="UP001187682">
    <property type="component" value="Unassembled WGS sequence"/>
</dbReference>
<evidence type="ECO:0000313" key="4">
    <source>
        <dbReference type="EMBL" id="SPO07427.1"/>
    </source>
</evidence>
<protein>
    <submittedName>
        <fullName evidence="4">Related to TPR domain protein</fullName>
    </submittedName>
</protein>
<organism evidence="4 5">
    <name type="scientific">Cephalotrichum gorgonifer</name>
    <dbReference type="NCBI Taxonomy" id="2041049"/>
    <lineage>
        <taxon>Eukaryota</taxon>
        <taxon>Fungi</taxon>
        <taxon>Dikarya</taxon>
        <taxon>Ascomycota</taxon>
        <taxon>Pezizomycotina</taxon>
        <taxon>Sordariomycetes</taxon>
        <taxon>Hypocreomycetidae</taxon>
        <taxon>Microascales</taxon>
        <taxon>Microascaceae</taxon>
        <taxon>Cephalotrichum</taxon>
    </lineage>
</organism>
<dbReference type="PANTHER" id="PTHR45588:SF1">
    <property type="entry name" value="WW DOMAIN-CONTAINING PROTEIN"/>
    <property type="match status" value="1"/>
</dbReference>
<dbReference type="AlphaFoldDB" id="A0AAE8T0I7"/>
<dbReference type="Gene3D" id="1.25.40.10">
    <property type="entry name" value="Tetratricopeptide repeat domain"/>
    <property type="match status" value="2"/>
</dbReference>
<evidence type="ECO:0000256" key="2">
    <source>
        <dbReference type="ARBA" id="ARBA00022803"/>
    </source>
</evidence>